<name>A0ABZ0AVJ3_9BURK</name>
<gene>
    <name evidence="3" type="ORF">RAN89_12110</name>
</gene>
<dbReference type="Pfam" id="PF00497">
    <property type="entry name" value="SBP_bac_3"/>
    <property type="match status" value="1"/>
</dbReference>
<dbReference type="RefSeq" id="WP_313866545.1">
    <property type="nucleotide sequence ID" value="NZ_CP132507.1"/>
</dbReference>
<dbReference type="PANTHER" id="PTHR35936:SF25">
    <property type="entry name" value="ABC TRANSPORTER SUBSTRATE-BINDING PROTEIN"/>
    <property type="match status" value="1"/>
</dbReference>
<evidence type="ECO:0000259" key="2">
    <source>
        <dbReference type="SMART" id="SM00062"/>
    </source>
</evidence>
<proteinExistence type="predicted"/>
<protein>
    <submittedName>
        <fullName evidence="3">Transporter substrate-binding domain-containing protein</fullName>
    </submittedName>
</protein>
<accession>A0ABZ0AVJ3</accession>
<dbReference type="Gene3D" id="3.40.190.10">
    <property type="entry name" value="Periplasmic binding protein-like II"/>
    <property type="match status" value="2"/>
</dbReference>
<dbReference type="Proteomes" id="UP001302257">
    <property type="component" value="Chromosome"/>
</dbReference>
<evidence type="ECO:0000256" key="1">
    <source>
        <dbReference type="ARBA" id="ARBA00022729"/>
    </source>
</evidence>
<keyword evidence="4" id="KW-1185">Reference proteome</keyword>
<evidence type="ECO:0000313" key="4">
    <source>
        <dbReference type="Proteomes" id="UP001302257"/>
    </source>
</evidence>
<dbReference type="SMART" id="SM00062">
    <property type="entry name" value="PBPb"/>
    <property type="match status" value="1"/>
</dbReference>
<dbReference type="InterPro" id="IPR001638">
    <property type="entry name" value="Solute-binding_3/MltF_N"/>
</dbReference>
<sequence>MRRQSLRVVLAALVGVLGIVLPLRGQAQPVTVAMGLNKPPYVMDGGTSGLEVDIAREALAAVGLTMRPQQLPPARGLMLHRAGQIDILLTVDEGIGGDGFFSEPYINYQNVAMSLSANKLSIKRIEDLSSYSVGAFQNASMILGERFAAVARRHARYQEYPQQVIQNNLLFTERVDVIVGDKRILHYLSSQLDAKVDVSKPVTVHPIFPLSPRKAVFKDAALRDQFNTGLKLIQANGVYDGILKKYANFQ</sequence>
<dbReference type="EMBL" id="CP132507">
    <property type="protein sequence ID" value="WNO03659.1"/>
    <property type="molecule type" value="Genomic_DNA"/>
</dbReference>
<organism evidence="3 4">
    <name type="scientific">Rhodoferax mekongensis</name>
    <dbReference type="NCBI Taxonomy" id="3068341"/>
    <lineage>
        <taxon>Bacteria</taxon>
        <taxon>Pseudomonadati</taxon>
        <taxon>Pseudomonadota</taxon>
        <taxon>Betaproteobacteria</taxon>
        <taxon>Burkholderiales</taxon>
        <taxon>Comamonadaceae</taxon>
        <taxon>Rhodoferax</taxon>
    </lineage>
</organism>
<reference evidence="3 4" key="1">
    <citation type="submission" date="2023-08" db="EMBL/GenBank/DDBJ databases">
        <title>Rhodoferax potami sp. nov. and Rhodoferax mekongensis sp. nov., isolated from the Mekong River in Thailand.</title>
        <authorList>
            <person name="Kitikhun S."/>
            <person name="Charoenyingcharoen P."/>
            <person name="Siriarchawattana P."/>
            <person name="Likhitrattanapisal S."/>
            <person name="Nilsakha T."/>
            <person name="Chanpet A."/>
            <person name="Rattanawaree P."/>
            <person name="Ingsriswang S."/>
        </authorList>
    </citation>
    <scope>NUCLEOTIDE SEQUENCE [LARGE SCALE GENOMIC DNA]</scope>
    <source>
        <strain evidence="3 4">TBRC 17307</strain>
    </source>
</reference>
<evidence type="ECO:0000313" key="3">
    <source>
        <dbReference type="EMBL" id="WNO03659.1"/>
    </source>
</evidence>
<keyword evidence="1" id="KW-0732">Signal</keyword>
<dbReference type="SUPFAM" id="SSF53850">
    <property type="entry name" value="Periplasmic binding protein-like II"/>
    <property type="match status" value="1"/>
</dbReference>
<dbReference type="PANTHER" id="PTHR35936">
    <property type="entry name" value="MEMBRANE-BOUND LYTIC MUREIN TRANSGLYCOSYLASE F"/>
    <property type="match status" value="1"/>
</dbReference>
<feature type="domain" description="Solute-binding protein family 3/N-terminal" evidence="2">
    <location>
        <begin position="29"/>
        <end position="250"/>
    </location>
</feature>